<sequence>MKLTLKPTELPFTVGDSVWVDQPFGLTHEFPFFQGTIMQIILDGSLANTLFVRQRTDTHELVVSSAIYGLKPMEEHTGSPRVNVNIQLLPLQKKFFATKKELLDYQDWLE</sequence>
<dbReference type="AlphaFoldDB" id="A0A1I2E9M4"/>
<dbReference type="EMBL" id="FOLQ01000021">
    <property type="protein sequence ID" value="SFE89393.1"/>
    <property type="molecule type" value="Genomic_DNA"/>
</dbReference>
<evidence type="ECO:0000313" key="1">
    <source>
        <dbReference type="EMBL" id="SFE89393.1"/>
    </source>
</evidence>
<name>A0A1I2E9M4_9BACT</name>
<gene>
    <name evidence="1" type="ORF">SAMN05216167_12173</name>
</gene>
<proteinExistence type="predicted"/>
<protein>
    <submittedName>
        <fullName evidence="1">Uncharacterized protein</fullName>
    </submittedName>
</protein>
<organism evidence="1 2">
    <name type="scientific">Spirosoma endophyticum</name>
    <dbReference type="NCBI Taxonomy" id="662367"/>
    <lineage>
        <taxon>Bacteria</taxon>
        <taxon>Pseudomonadati</taxon>
        <taxon>Bacteroidota</taxon>
        <taxon>Cytophagia</taxon>
        <taxon>Cytophagales</taxon>
        <taxon>Cytophagaceae</taxon>
        <taxon>Spirosoma</taxon>
    </lineage>
</organism>
<evidence type="ECO:0000313" key="2">
    <source>
        <dbReference type="Proteomes" id="UP000198598"/>
    </source>
</evidence>
<dbReference type="Proteomes" id="UP000198598">
    <property type="component" value="Unassembled WGS sequence"/>
</dbReference>
<dbReference type="RefSeq" id="WP_093833177.1">
    <property type="nucleotide sequence ID" value="NZ_FOLQ01000021.1"/>
</dbReference>
<keyword evidence="2" id="KW-1185">Reference proteome</keyword>
<accession>A0A1I2E9M4</accession>
<dbReference type="OrthoDB" id="956531at2"/>
<reference evidence="1 2" key="1">
    <citation type="submission" date="2016-10" db="EMBL/GenBank/DDBJ databases">
        <authorList>
            <person name="de Groot N.N."/>
        </authorList>
    </citation>
    <scope>NUCLEOTIDE SEQUENCE [LARGE SCALE GENOMIC DNA]</scope>
    <source>
        <strain evidence="1 2">DSM 26130</strain>
    </source>
</reference>